<organism evidence="1 2">
    <name type="scientific">Moorena producens 3L</name>
    <dbReference type="NCBI Taxonomy" id="489825"/>
    <lineage>
        <taxon>Bacteria</taxon>
        <taxon>Bacillati</taxon>
        <taxon>Cyanobacteriota</taxon>
        <taxon>Cyanophyceae</taxon>
        <taxon>Coleofasciculales</taxon>
        <taxon>Coleofasciculaceae</taxon>
        <taxon>Moorena</taxon>
    </lineage>
</organism>
<protein>
    <submittedName>
        <fullName evidence="1">Uncharacterized protein</fullName>
    </submittedName>
</protein>
<dbReference type="Proteomes" id="UP000003959">
    <property type="component" value="Unassembled WGS sequence"/>
</dbReference>
<keyword evidence="2" id="KW-1185">Reference proteome</keyword>
<name>F4XXX1_9CYAN</name>
<sequence length="63" mass="6957">MGSGWGKICWAIAGNTAVLRKKERAIAIAAIALHIRCKKPLKNMSKVLQKRVDKIQTASQNKI</sequence>
<proteinExistence type="predicted"/>
<gene>
    <name evidence="1" type="ORF">LYNGBM3L_49590</name>
</gene>
<dbReference type="AlphaFoldDB" id="F4XXX1"/>
<accession>F4XXX1</accession>
<dbReference type="HOGENOM" id="CLU_2880952_0_0_3"/>
<dbReference type="EMBL" id="GL890952">
    <property type="protein sequence ID" value="EGJ30540.1"/>
    <property type="molecule type" value="Genomic_DNA"/>
</dbReference>
<evidence type="ECO:0000313" key="1">
    <source>
        <dbReference type="EMBL" id="EGJ30540.1"/>
    </source>
</evidence>
<evidence type="ECO:0000313" key="2">
    <source>
        <dbReference type="Proteomes" id="UP000003959"/>
    </source>
</evidence>
<reference evidence="2" key="1">
    <citation type="journal article" date="2011" name="Proc. Natl. Acad. Sci. U.S.A.">
        <title>Genomic insights into the physiology and ecology of the marine filamentous cyanobacterium Lyngbya majuscula.</title>
        <authorList>
            <person name="Jones A.C."/>
            <person name="Monroe E.A."/>
            <person name="Podell S."/>
            <person name="Hess W.R."/>
            <person name="Klages S."/>
            <person name="Esquenazi E."/>
            <person name="Niessen S."/>
            <person name="Hoover H."/>
            <person name="Rothmann M."/>
            <person name="Lasken R.S."/>
            <person name="Yates J.R.III."/>
            <person name="Reinhardt R."/>
            <person name="Kube M."/>
            <person name="Burkart M.D."/>
            <person name="Allen E.E."/>
            <person name="Dorrestein P.C."/>
            <person name="Gerwick W.H."/>
            <person name="Gerwick L."/>
        </authorList>
    </citation>
    <scope>NUCLEOTIDE SEQUENCE [LARGE SCALE GENOMIC DNA]</scope>
    <source>
        <strain evidence="2">3L</strain>
    </source>
</reference>